<accession>A0A438GG75</accession>
<evidence type="ECO:0000313" key="2">
    <source>
        <dbReference type="EMBL" id="RVW71197.1"/>
    </source>
</evidence>
<dbReference type="Proteomes" id="UP000288805">
    <property type="component" value="Unassembled WGS sequence"/>
</dbReference>
<feature type="region of interest" description="Disordered" evidence="1">
    <location>
        <begin position="281"/>
        <end position="325"/>
    </location>
</feature>
<dbReference type="EMBL" id="QGNW01000444">
    <property type="protein sequence ID" value="RVW71197.1"/>
    <property type="molecule type" value="Genomic_DNA"/>
</dbReference>
<comment type="caution">
    <text evidence="2">The sequence shown here is derived from an EMBL/GenBank/DDBJ whole genome shotgun (WGS) entry which is preliminary data.</text>
</comment>
<proteinExistence type="predicted"/>
<sequence length="325" mass="34946">MTAGRATCIVFSDDDLPSEGSDHKRPLFIYVGLFRLSSPSVLLDNGSGPERMSSATAIALGYAPSDFGPSTQTVRAYDSTQREVMGTLEIELLIGPATFCHRIPGLRDREFLPGFCGHVFDQHSSTVVLDIMRSMSYLPGMGWVDVSMDRATPRPPVTLRDGAPGPSTSALIAPSSPDRASLMTLCFPDEIDDHGTFLSQGLASSFDLFGVSTIELVDESLTAPAPELVEDVIAFDDWIDGPVGLVEGVSDFVDSPLSFDVMSGFVSRSDIIFDIDGEIAQHDSDDDSSSASDSDPIDKRVSPAIGDTEIVDFGTADQPRELRIR</sequence>
<gene>
    <name evidence="2" type="ORF">CK203_054387</name>
</gene>
<evidence type="ECO:0000313" key="3">
    <source>
        <dbReference type="Proteomes" id="UP000288805"/>
    </source>
</evidence>
<name>A0A438GG75_VITVI</name>
<protein>
    <submittedName>
        <fullName evidence="2">Uncharacterized protein</fullName>
    </submittedName>
</protein>
<organism evidence="2 3">
    <name type="scientific">Vitis vinifera</name>
    <name type="common">Grape</name>
    <dbReference type="NCBI Taxonomy" id="29760"/>
    <lineage>
        <taxon>Eukaryota</taxon>
        <taxon>Viridiplantae</taxon>
        <taxon>Streptophyta</taxon>
        <taxon>Embryophyta</taxon>
        <taxon>Tracheophyta</taxon>
        <taxon>Spermatophyta</taxon>
        <taxon>Magnoliopsida</taxon>
        <taxon>eudicotyledons</taxon>
        <taxon>Gunneridae</taxon>
        <taxon>Pentapetalae</taxon>
        <taxon>rosids</taxon>
        <taxon>Vitales</taxon>
        <taxon>Vitaceae</taxon>
        <taxon>Viteae</taxon>
        <taxon>Vitis</taxon>
    </lineage>
</organism>
<reference evidence="2 3" key="1">
    <citation type="journal article" date="2018" name="PLoS Genet.">
        <title>Population sequencing reveals clonal diversity and ancestral inbreeding in the grapevine cultivar Chardonnay.</title>
        <authorList>
            <person name="Roach M.J."/>
            <person name="Johnson D.L."/>
            <person name="Bohlmann J."/>
            <person name="van Vuuren H.J."/>
            <person name="Jones S.J."/>
            <person name="Pretorius I.S."/>
            <person name="Schmidt S.A."/>
            <person name="Borneman A.R."/>
        </authorList>
    </citation>
    <scope>NUCLEOTIDE SEQUENCE [LARGE SCALE GENOMIC DNA]</scope>
    <source>
        <strain evidence="3">cv. Chardonnay</strain>
        <tissue evidence="2">Leaf</tissue>
    </source>
</reference>
<evidence type="ECO:0000256" key="1">
    <source>
        <dbReference type="SAM" id="MobiDB-lite"/>
    </source>
</evidence>
<dbReference type="AlphaFoldDB" id="A0A438GG75"/>